<dbReference type="PANTHER" id="PTHR33411:SF34">
    <property type="entry name" value="PROTEIN, PUTATIVE-RELATED"/>
    <property type="match status" value="1"/>
</dbReference>
<protein>
    <submittedName>
        <fullName evidence="2">Uncharacterized protein</fullName>
    </submittedName>
</protein>
<name>A0ABQ8BYE6_BRANA</name>
<proteinExistence type="predicted"/>
<feature type="region of interest" description="Disordered" evidence="1">
    <location>
        <begin position="389"/>
        <end position="443"/>
    </location>
</feature>
<organism evidence="2 3">
    <name type="scientific">Brassica napus</name>
    <name type="common">Rape</name>
    <dbReference type="NCBI Taxonomy" id="3708"/>
    <lineage>
        <taxon>Eukaryota</taxon>
        <taxon>Viridiplantae</taxon>
        <taxon>Streptophyta</taxon>
        <taxon>Embryophyta</taxon>
        <taxon>Tracheophyta</taxon>
        <taxon>Spermatophyta</taxon>
        <taxon>Magnoliopsida</taxon>
        <taxon>eudicotyledons</taxon>
        <taxon>Gunneridae</taxon>
        <taxon>Pentapetalae</taxon>
        <taxon>rosids</taxon>
        <taxon>malvids</taxon>
        <taxon>Brassicales</taxon>
        <taxon>Brassicaceae</taxon>
        <taxon>Brassiceae</taxon>
        <taxon>Brassica</taxon>
    </lineage>
</organism>
<dbReference type="InterPro" id="IPR004252">
    <property type="entry name" value="Probable_transposase_24"/>
</dbReference>
<dbReference type="EMBL" id="JAGKQM010000009">
    <property type="protein sequence ID" value="KAH0909834.1"/>
    <property type="molecule type" value="Genomic_DNA"/>
</dbReference>
<evidence type="ECO:0000313" key="2">
    <source>
        <dbReference type="EMBL" id="KAH0909834.1"/>
    </source>
</evidence>
<reference evidence="2 3" key="1">
    <citation type="submission" date="2021-05" db="EMBL/GenBank/DDBJ databases">
        <title>Genome Assembly of Synthetic Allotetraploid Brassica napus Reveals Homoeologous Exchanges between Subgenomes.</title>
        <authorList>
            <person name="Davis J.T."/>
        </authorList>
    </citation>
    <scope>NUCLEOTIDE SEQUENCE [LARGE SCALE GENOMIC DNA]</scope>
    <source>
        <strain evidence="3">cv. Da-Ae</strain>
        <tissue evidence="2">Seedling</tissue>
    </source>
</reference>
<keyword evidence="3" id="KW-1185">Reference proteome</keyword>
<accession>A0ABQ8BYE6</accession>
<feature type="region of interest" description="Disordered" evidence="1">
    <location>
        <begin position="25"/>
        <end position="51"/>
    </location>
</feature>
<dbReference type="Proteomes" id="UP000824890">
    <property type="component" value="Unassembled WGS sequence"/>
</dbReference>
<feature type="non-terminal residue" evidence="2">
    <location>
        <position position="443"/>
    </location>
</feature>
<feature type="compositionally biased region" description="Low complexity" evidence="1">
    <location>
        <begin position="36"/>
        <end position="46"/>
    </location>
</feature>
<evidence type="ECO:0000256" key="1">
    <source>
        <dbReference type="SAM" id="MobiDB-lite"/>
    </source>
</evidence>
<feature type="compositionally biased region" description="Polar residues" evidence="1">
    <location>
        <begin position="421"/>
        <end position="434"/>
    </location>
</feature>
<comment type="caution">
    <text evidence="2">The sequence shown here is derived from an EMBL/GenBank/DDBJ whole genome shotgun (WGS) entry which is preliminary data.</text>
</comment>
<sequence>MVRLGFAFDFRYVRPQLRTASMPAVTAPAPAPAQPIGPSSSGSAAPPAAPPTYVRRTEDALLRAPSRINQPHLHPDKPNGALWFGVDPEVHAFIRATWQGDYWGPWQSWIKVPEPKRIGWWHSFIQQYYWEDSLHEEIHFKWKLQTQVTICGRISQKRKKNKQPKYISENDWKIVLANWSTDGAKAKSQSAADSRTSAPVGLKMHVHGAGPRCFVNIGYRMMIDQGLDTLPSYTDLARKTHTRKDGTFMDERTEQLVLEVEQAVEEMLEDGSPDGDSQTCSTAATENSKRLLLNQEYIKRGKTRKGTIYGLGSVQFNNKHPSESVPASLNRNIGLETRVCGLETVTQEIRSDFQTLKSDVQAIKTDFNQGMAKTQSSLDMILQFLQPQASNHAASTPQPTQSQAPPQGQAPSPARDMSPAQGESQPQHFTGNNSELDRWCNTL</sequence>
<dbReference type="Pfam" id="PF03004">
    <property type="entry name" value="Transposase_24"/>
    <property type="match status" value="1"/>
</dbReference>
<evidence type="ECO:0000313" key="3">
    <source>
        <dbReference type="Proteomes" id="UP000824890"/>
    </source>
</evidence>
<gene>
    <name evidence="2" type="ORF">HID58_033155</name>
</gene>
<feature type="compositionally biased region" description="Low complexity" evidence="1">
    <location>
        <begin position="393"/>
        <end position="414"/>
    </location>
</feature>
<dbReference type="PANTHER" id="PTHR33411">
    <property type="entry name" value="OS08G0392500 PROTEIN"/>
    <property type="match status" value="1"/>
</dbReference>